<dbReference type="InterPro" id="IPR036890">
    <property type="entry name" value="HATPase_C_sf"/>
</dbReference>
<protein>
    <recommendedName>
        <fullName evidence="3">histidine kinase</fullName>
        <ecNumber evidence="3">2.7.13.3</ecNumber>
    </recommendedName>
</protein>
<comment type="subcellular location">
    <subcellularLocation>
        <location evidence="2">Membrane</location>
    </subcellularLocation>
</comment>
<keyword evidence="6 11" id="KW-0812">Transmembrane</keyword>
<evidence type="ECO:0000256" key="3">
    <source>
        <dbReference type="ARBA" id="ARBA00012438"/>
    </source>
</evidence>
<keyword evidence="8 11" id="KW-1133">Transmembrane helix</keyword>
<evidence type="ECO:0000256" key="6">
    <source>
        <dbReference type="ARBA" id="ARBA00022692"/>
    </source>
</evidence>
<dbReference type="Gene3D" id="1.10.287.130">
    <property type="match status" value="1"/>
</dbReference>
<evidence type="ECO:0000313" key="15">
    <source>
        <dbReference type="Proteomes" id="UP001162880"/>
    </source>
</evidence>
<name>A0ABT0B1J8_9SPHN</name>
<dbReference type="InterPro" id="IPR004358">
    <property type="entry name" value="Sig_transdc_His_kin-like_C"/>
</dbReference>
<dbReference type="InterPro" id="IPR003660">
    <property type="entry name" value="HAMP_dom"/>
</dbReference>
<keyword evidence="9" id="KW-0902">Two-component regulatory system</keyword>
<evidence type="ECO:0000256" key="7">
    <source>
        <dbReference type="ARBA" id="ARBA00022777"/>
    </source>
</evidence>
<keyword evidence="7 14" id="KW-0418">Kinase</keyword>
<dbReference type="SUPFAM" id="SSF47384">
    <property type="entry name" value="Homodimeric domain of signal transducing histidine kinase"/>
    <property type="match status" value="1"/>
</dbReference>
<evidence type="ECO:0000256" key="1">
    <source>
        <dbReference type="ARBA" id="ARBA00000085"/>
    </source>
</evidence>
<evidence type="ECO:0000259" key="12">
    <source>
        <dbReference type="PROSITE" id="PS50109"/>
    </source>
</evidence>
<dbReference type="EC" id="2.7.13.3" evidence="3"/>
<dbReference type="SMART" id="SM00387">
    <property type="entry name" value="HATPase_c"/>
    <property type="match status" value="1"/>
</dbReference>
<feature type="domain" description="HAMP" evidence="13">
    <location>
        <begin position="194"/>
        <end position="245"/>
    </location>
</feature>
<dbReference type="PANTHER" id="PTHR45436:SF5">
    <property type="entry name" value="SENSOR HISTIDINE KINASE TRCS"/>
    <property type="match status" value="1"/>
</dbReference>
<evidence type="ECO:0000256" key="5">
    <source>
        <dbReference type="ARBA" id="ARBA00022679"/>
    </source>
</evidence>
<evidence type="ECO:0000313" key="14">
    <source>
        <dbReference type="EMBL" id="MCJ2178937.1"/>
    </source>
</evidence>
<evidence type="ECO:0000256" key="10">
    <source>
        <dbReference type="ARBA" id="ARBA00023136"/>
    </source>
</evidence>
<accession>A0ABT0B1J8</accession>
<dbReference type="Proteomes" id="UP001162880">
    <property type="component" value="Unassembled WGS sequence"/>
</dbReference>
<feature type="transmembrane region" description="Helical" evidence="11">
    <location>
        <begin position="174"/>
        <end position="197"/>
    </location>
</feature>
<dbReference type="GO" id="GO:0016301">
    <property type="term" value="F:kinase activity"/>
    <property type="evidence" value="ECO:0007669"/>
    <property type="project" value="UniProtKB-KW"/>
</dbReference>
<keyword evidence="15" id="KW-1185">Reference proteome</keyword>
<dbReference type="SUPFAM" id="SSF55874">
    <property type="entry name" value="ATPase domain of HSP90 chaperone/DNA topoisomerase II/histidine kinase"/>
    <property type="match status" value="1"/>
</dbReference>
<evidence type="ECO:0000256" key="8">
    <source>
        <dbReference type="ARBA" id="ARBA00022989"/>
    </source>
</evidence>
<organism evidence="14 15">
    <name type="scientific">Novosphingobium album</name>
    <name type="common">ex Hu et al. 2023</name>
    <dbReference type="NCBI Taxonomy" id="2930093"/>
    <lineage>
        <taxon>Bacteria</taxon>
        <taxon>Pseudomonadati</taxon>
        <taxon>Pseudomonadota</taxon>
        <taxon>Alphaproteobacteria</taxon>
        <taxon>Sphingomonadales</taxon>
        <taxon>Sphingomonadaceae</taxon>
        <taxon>Novosphingobium</taxon>
    </lineage>
</organism>
<feature type="transmembrane region" description="Helical" evidence="11">
    <location>
        <begin position="21"/>
        <end position="40"/>
    </location>
</feature>
<comment type="catalytic activity">
    <reaction evidence="1">
        <text>ATP + protein L-histidine = ADP + protein N-phospho-L-histidine.</text>
        <dbReference type="EC" id="2.7.13.3"/>
    </reaction>
</comment>
<dbReference type="InterPro" id="IPR005467">
    <property type="entry name" value="His_kinase_dom"/>
</dbReference>
<dbReference type="RefSeq" id="WP_243993446.1">
    <property type="nucleotide sequence ID" value="NZ_JALHLE010000013.1"/>
</dbReference>
<dbReference type="Pfam" id="PF00672">
    <property type="entry name" value="HAMP"/>
    <property type="match status" value="1"/>
</dbReference>
<evidence type="ECO:0000256" key="2">
    <source>
        <dbReference type="ARBA" id="ARBA00004370"/>
    </source>
</evidence>
<dbReference type="PROSITE" id="PS50109">
    <property type="entry name" value="HIS_KIN"/>
    <property type="match status" value="1"/>
</dbReference>
<dbReference type="PANTHER" id="PTHR45436">
    <property type="entry name" value="SENSOR HISTIDINE KINASE YKOH"/>
    <property type="match status" value="1"/>
</dbReference>
<evidence type="ECO:0000259" key="13">
    <source>
        <dbReference type="PROSITE" id="PS50885"/>
    </source>
</evidence>
<gene>
    <name evidence="14" type="ORF">MTR64_10205</name>
</gene>
<evidence type="ECO:0000256" key="11">
    <source>
        <dbReference type="SAM" id="Phobius"/>
    </source>
</evidence>
<sequence>MTTTRQPSHRRWHWRSLRVRILLATLLWVALGIGGIWYSATRLFAKHVEASYHDELEVHIKELAGLVKVGPDGVLKMDRPLSDPRYLVPLSGFYWQVSLHGHETIRSASMTRGELDDRVAHDSTIHHHIEKGPTGPTITYGFIRDVPGAGEVHYVIATDERLLDETIASFTRELTLWLTALAAALVATGFLVVTIGLRPLDRLANATARLRSGSACRLEGDYPTEIEPLVDDLNAFIERSHKTVERARVEAGNLAHALRTPLAVITDEAERLAQAERTSAAAQTLLEQSQVMVQQIDYQLARARSAASARSPGTASRIDSVLPPILSAMRRLHPDKSFDVRLPEGLDTTVPIEPVDLSELLAILLDNAGKWARGHVLIGAADTPDGLLVQIIDDGPGLAPELAAEAFRIGTRFDPEMRGSGLGLAIAHDIAEAYGLRIALGPRGDGQSGLEVSLEIDRA</sequence>
<dbReference type="Pfam" id="PF02518">
    <property type="entry name" value="HATPase_c"/>
    <property type="match status" value="1"/>
</dbReference>
<dbReference type="InterPro" id="IPR003594">
    <property type="entry name" value="HATPase_dom"/>
</dbReference>
<feature type="domain" description="Histidine kinase" evidence="12">
    <location>
        <begin position="253"/>
        <end position="459"/>
    </location>
</feature>
<reference evidence="14" key="1">
    <citation type="submission" date="2022-03" db="EMBL/GenBank/DDBJ databases">
        <title>Identification of a novel bacterium isolated from mangrove sediments.</title>
        <authorList>
            <person name="Pan X."/>
        </authorList>
    </citation>
    <scope>NUCLEOTIDE SEQUENCE</scope>
    <source>
        <strain evidence="14">B2580</strain>
    </source>
</reference>
<keyword evidence="5" id="KW-0808">Transferase</keyword>
<keyword evidence="10 11" id="KW-0472">Membrane</keyword>
<dbReference type="InterPro" id="IPR050428">
    <property type="entry name" value="TCS_sensor_his_kinase"/>
</dbReference>
<dbReference type="InterPro" id="IPR036097">
    <property type="entry name" value="HisK_dim/P_sf"/>
</dbReference>
<evidence type="ECO:0000256" key="9">
    <source>
        <dbReference type="ARBA" id="ARBA00023012"/>
    </source>
</evidence>
<dbReference type="EMBL" id="JALHLE010000013">
    <property type="protein sequence ID" value="MCJ2178937.1"/>
    <property type="molecule type" value="Genomic_DNA"/>
</dbReference>
<proteinExistence type="predicted"/>
<dbReference type="Gene3D" id="3.30.565.10">
    <property type="entry name" value="Histidine kinase-like ATPase, C-terminal domain"/>
    <property type="match status" value="1"/>
</dbReference>
<comment type="caution">
    <text evidence="14">The sequence shown here is derived from an EMBL/GenBank/DDBJ whole genome shotgun (WGS) entry which is preliminary data.</text>
</comment>
<evidence type="ECO:0000256" key="4">
    <source>
        <dbReference type="ARBA" id="ARBA00022553"/>
    </source>
</evidence>
<dbReference type="PROSITE" id="PS50885">
    <property type="entry name" value="HAMP"/>
    <property type="match status" value="1"/>
</dbReference>
<keyword evidence="4" id="KW-0597">Phosphoprotein</keyword>
<dbReference type="PRINTS" id="PR00344">
    <property type="entry name" value="BCTRLSENSOR"/>
</dbReference>